<keyword evidence="1" id="KW-1133">Transmembrane helix</keyword>
<keyword evidence="1" id="KW-0472">Membrane</keyword>
<comment type="caution">
    <text evidence="2">The sequence shown here is derived from an EMBL/GenBank/DDBJ whole genome shotgun (WGS) entry which is preliminary data.</text>
</comment>
<accession>A0ABP7VSC2</accession>
<evidence type="ECO:0000313" key="3">
    <source>
        <dbReference type="Proteomes" id="UP001501734"/>
    </source>
</evidence>
<sequence>MNEGIFIHIYLDQLRENTKYLNNIVTSAVFLAIMIFNSYLIGEAIIIFTESNLIWFMSVK</sequence>
<keyword evidence="1" id="KW-0812">Transmembrane</keyword>
<evidence type="ECO:0000313" key="2">
    <source>
        <dbReference type="EMBL" id="GAA4072898.1"/>
    </source>
</evidence>
<keyword evidence="3" id="KW-1185">Reference proteome</keyword>
<dbReference type="EMBL" id="BAABDL010000094">
    <property type="protein sequence ID" value="GAA4072898.1"/>
    <property type="molecule type" value="Genomic_DNA"/>
</dbReference>
<feature type="transmembrane region" description="Helical" evidence="1">
    <location>
        <begin position="24"/>
        <end position="48"/>
    </location>
</feature>
<name>A0ABP7VSC2_9BACI</name>
<gene>
    <name evidence="2" type="ORF">GCM10022410_17920</name>
</gene>
<evidence type="ECO:0000256" key="1">
    <source>
        <dbReference type="SAM" id="Phobius"/>
    </source>
</evidence>
<protein>
    <submittedName>
        <fullName evidence="2">Uncharacterized protein</fullName>
    </submittedName>
</protein>
<organism evidence="2 3">
    <name type="scientific">Amphibacillus indicireducens</name>
    <dbReference type="NCBI Taxonomy" id="1076330"/>
    <lineage>
        <taxon>Bacteria</taxon>
        <taxon>Bacillati</taxon>
        <taxon>Bacillota</taxon>
        <taxon>Bacilli</taxon>
        <taxon>Bacillales</taxon>
        <taxon>Bacillaceae</taxon>
        <taxon>Amphibacillus</taxon>
    </lineage>
</organism>
<proteinExistence type="predicted"/>
<reference evidence="3" key="1">
    <citation type="journal article" date="2019" name="Int. J. Syst. Evol. Microbiol.">
        <title>The Global Catalogue of Microorganisms (GCM) 10K type strain sequencing project: providing services to taxonomists for standard genome sequencing and annotation.</title>
        <authorList>
            <consortium name="The Broad Institute Genomics Platform"/>
            <consortium name="The Broad Institute Genome Sequencing Center for Infectious Disease"/>
            <person name="Wu L."/>
            <person name="Ma J."/>
        </authorList>
    </citation>
    <scope>NUCLEOTIDE SEQUENCE [LARGE SCALE GENOMIC DNA]</scope>
    <source>
        <strain evidence="3">JCM 17250</strain>
    </source>
</reference>
<dbReference type="Proteomes" id="UP001501734">
    <property type="component" value="Unassembled WGS sequence"/>
</dbReference>